<proteinExistence type="predicted"/>
<name>A0A1Y4QYQ6_9ENTE</name>
<dbReference type="GO" id="GO:0043138">
    <property type="term" value="F:3'-5' DNA helicase activity"/>
    <property type="evidence" value="ECO:0007669"/>
    <property type="project" value="TreeGrafter"/>
</dbReference>
<dbReference type="Pfam" id="PF04851">
    <property type="entry name" value="ResIII"/>
    <property type="match status" value="1"/>
</dbReference>
<gene>
    <name evidence="6" type="ORF">B5E88_07435</name>
</gene>
<accession>A0A1Y4QYQ6</accession>
<dbReference type="PROSITE" id="PS51194">
    <property type="entry name" value="HELICASE_CTER"/>
    <property type="match status" value="1"/>
</dbReference>
<dbReference type="SUPFAM" id="SSF52540">
    <property type="entry name" value="P-loop containing nucleoside triphosphate hydrolases"/>
    <property type="match status" value="1"/>
</dbReference>
<keyword evidence="2" id="KW-0067">ATP-binding</keyword>
<dbReference type="InterPro" id="IPR001650">
    <property type="entry name" value="Helicase_C-like"/>
</dbReference>
<dbReference type="GO" id="GO:0016787">
    <property type="term" value="F:hydrolase activity"/>
    <property type="evidence" value="ECO:0007669"/>
    <property type="project" value="InterPro"/>
</dbReference>
<dbReference type="PANTHER" id="PTHR30580:SF1">
    <property type="entry name" value="COMF OPERON PROTEIN 1"/>
    <property type="match status" value="1"/>
</dbReference>
<evidence type="ECO:0000259" key="4">
    <source>
        <dbReference type="PROSITE" id="PS51192"/>
    </source>
</evidence>
<dbReference type="AlphaFoldDB" id="A0A1Y4QYQ6"/>
<dbReference type="GO" id="GO:0006302">
    <property type="term" value="P:double-strand break repair"/>
    <property type="evidence" value="ECO:0007669"/>
    <property type="project" value="TreeGrafter"/>
</dbReference>
<dbReference type="PANTHER" id="PTHR30580">
    <property type="entry name" value="PRIMOSOMAL PROTEIN N"/>
    <property type="match status" value="1"/>
</dbReference>
<evidence type="ECO:0000313" key="6">
    <source>
        <dbReference type="EMBL" id="OUQ10021.1"/>
    </source>
</evidence>
<comment type="caution">
    <text evidence="6">The sequence shown here is derived from an EMBL/GenBank/DDBJ whole genome shotgun (WGS) entry which is preliminary data.</text>
</comment>
<evidence type="ECO:0000313" key="7">
    <source>
        <dbReference type="Proteomes" id="UP000196074"/>
    </source>
</evidence>
<dbReference type="InterPro" id="IPR014001">
    <property type="entry name" value="Helicase_ATP-bd"/>
</dbReference>
<dbReference type="GO" id="GO:0005524">
    <property type="term" value="F:ATP binding"/>
    <property type="evidence" value="ECO:0007669"/>
    <property type="project" value="UniProtKB-KW"/>
</dbReference>
<sequence>MYEDGYVQVLSMEQSAQLDENEWWIRPAILENRCQRCNQRIDSRYILPNNTLYCPYCIQFGRLTQNEALCSKKARPTSPRKAICTWTGKLTKNQQTVANQLRKCLEQHHHALVWAVTGAGKTEMLFELILTFLKSGKRVAISSPRIDVCLELYPRICQAFSDEDVYLMYGDAKEIYREHTLIVCTTHQLIHFYQAFDLLIIDEIDAFPYEGDEILHFASVQCLKEGGMNVLLTATPPNHLLRRLTTLDHYEIIKLPIRFHQRPLIVPKLVYNEHCDNLTQHPLAARRYLQLISQLVKKWHVLIFCPSIAYTSELCQFTKKHLPQIAMTDVSAVDPNRQIKVQKLRQHEYELFFTTTILERGITIDEVAVLVIAAHHKVYSKSALVQIAGRADRKGQKVNGDVYFLLNEYTPAIKQACKEISEMNRLARELIENEV</sequence>
<dbReference type="PROSITE" id="PS51192">
    <property type="entry name" value="HELICASE_ATP_BIND_1"/>
    <property type="match status" value="1"/>
</dbReference>
<evidence type="ECO:0000256" key="2">
    <source>
        <dbReference type="ARBA" id="ARBA00022840"/>
    </source>
</evidence>
<dbReference type="InterPro" id="IPR006935">
    <property type="entry name" value="Helicase/UvrB_N"/>
</dbReference>
<evidence type="ECO:0008006" key="8">
    <source>
        <dbReference type="Google" id="ProtNLM"/>
    </source>
</evidence>
<keyword evidence="1" id="KW-0547">Nucleotide-binding</keyword>
<evidence type="ECO:0000256" key="1">
    <source>
        <dbReference type="ARBA" id="ARBA00022741"/>
    </source>
</evidence>
<dbReference type="Proteomes" id="UP000196074">
    <property type="component" value="Unassembled WGS sequence"/>
</dbReference>
<keyword evidence="3" id="KW-0238">DNA-binding</keyword>
<dbReference type="Pfam" id="PF00271">
    <property type="entry name" value="Helicase_C"/>
    <property type="match status" value="1"/>
</dbReference>
<dbReference type="GO" id="GO:0006270">
    <property type="term" value="P:DNA replication initiation"/>
    <property type="evidence" value="ECO:0007669"/>
    <property type="project" value="TreeGrafter"/>
</dbReference>
<feature type="domain" description="Helicase C-terminal" evidence="5">
    <location>
        <begin position="291"/>
        <end position="435"/>
    </location>
</feature>
<feature type="domain" description="Helicase ATP-binding" evidence="4">
    <location>
        <begin position="102"/>
        <end position="254"/>
    </location>
</feature>
<evidence type="ECO:0000256" key="3">
    <source>
        <dbReference type="ARBA" id="ARBA00023125"/>
    </source>
</evidence>
<dbReference type="RefSeq" id="WP_087215059.1">
    <property type="nucleotide sequence ID" value="NZ_CP144502.1"/>
</dbReference>
<organism evidence="6 7">
    <name type="scientific">Enterococcus cecorum</name>
    <dbReference type="NCBI Taxonomy" id="44008"/>
    <lineage>
        <taxon>Bacteria</taxon>
        <taxon>Bacillati</taxon>
        <taxon>Bacillota</taxon>
        <taxon>Bacilli</taxon>
        <taxon>Lactobacillales</taxon>
        <taxon>Enterococcaceae</taxon>
        <taxon>Enterococcus</taxon>
    </lineage>
</organism>
<dbReference type="GO" id="GO:0006310">
    <property type="term" value="P:DNA recombination"/>
    <property type="evidence" value="ECO:0007669"/>
    <property type="project" value="TreeGrafter"/>
</dbReference>
<protein>
    <recommendedName>
        <fullName evidence="8">Competence protein ComFA</fullName>
    </recommendedName>
</protein>
<evidence type="ECO:0000259" key="5">
    <source>
        <dbReference type="PROSITE" id="PS51194"/>
    </source>
</evidence>
<dbReference type="Gene3D" id="3.40.50.300">
    <property type="entry name" value="P-loop containing nucleotide triphosphate hydrolases"/>
    <property type="match status" value="2"/>
</dbReference>
<dbReference type="SMART" id="SM00487">
    <property type="entry name" value="DEXDc"/>
    <property type="match status" value="1"/>
</dbReference>
<dbReference type="GO" id="GO:0003677">
    <property type="term" value="F:DNA binding"/>
    <property type="evidence" value="ECO:0007669"/>
    <property type="project" value="UniProtKB-KW"/>
</dbReference>
<dbReference type="InterPro" id="IPR027417">
    <property type="entry name" value="P-loop_NTPase"/>
</dbReference>
<dbReference type="EMBL" id="NFLC01000013">
    <property type="protein sequence ID" value="OUQ10021.1"/>
    <property type="molecule type" value="Genomic_DNA"/>
</dbReference>
<reference evidence="7" key="1">
    <citation type="submission" date="2017-04" db="EMBL/GenBank/DDBJ databases">
        <title>Function of individual gut microbiota members based on whole genome sequencing of pure cultures obtained from chicken caecum.</title>
        <authorList>
            <person name="Medvecky M."/>
            <person name="Cejkova D."/>
            <person name="Polansky O."/>
            <person name="Karasova D."/>
            <person name="Kubasova T."/>
            <person name="Cizek A."/>
            <person name="Rychlik I."/>
        </authorList>
    </citation>
    <scope>NUCLEOTIDE SEQUENCE [LARGE SCALE GENOMIC DNA]</scope>
    <source>
        <strain evidence="7">An144</strain>
    </source>
</reference>